<dbReference type="Proteomes" id="UP000199339">
    <property type="component" value="Unassembled WGS sequence"/>
</dbReference>
<protein>
    <recommendedName>
        <fullName evidence="3">Asparagine synthase</fullName>
    </recommendedName>
</protein>
<keyword evidence="2" id="KW-1185">Reference proteome</keyword>
<evidence type="ECO:0000313" key="2">
    <source>
        <dbReference type="Proteomes" id="UP000199339"/>
    </source>
</evidence>
<dbReference type="RefSeq" id="WP_139227015.1">
    <property type="nucleotide sequence ID" value="NZ_FOUR01000002.1"/>
</dbReference>
<organism evidence="1 2">
    <name type="scientific">Marinobacter pelagius</name>
    <dbReference type="NCBI Taxonomy" id="379482"/>
    <lineage>
        <taxon>Bacteria</taxon>
        <taxon>Pseudomonadati</taxon>
        <taxon>Pseudomonadota</taxon>
        <taxon>Gammaproteobacteria</taxon>
        <taxon>Pseudomonadales</taxon>
        <taxon>Marinobacteraceae</taxon>
        <taxon>Marinobacter</taxon>
    </lineage>
</organism>
<name>A0A1I4T0D6_9GAMM</name>
<sequence length="501" mass="56866">MQEITVSVHENEILPKLCWVLEYKPGSQTAEINVGSCVEIFRDSMVEGCWDGEFSEHEFENANLFGSAIRWRKNKIQIWGSISLTDRICYAIDSGTLIFSNSLFAVMAKIDARFDSSVNYYRVSYAPLAGIATYPTRIPVDHKTIREVHQLFHQDVEVGIGGELRILCKTEAENFSSFKDYEKRVSNVVSKIVKNIGSEERQYPVIPYVTLSSGYDSTAVAALAKDAGVSRALLCTKPRSIFFDLFGDRFVDDGTKAGEALNLSIEYVNARDYEVDEDEILYVAPSSSTPEVSFLPMAKYLEQQNTLSAVFTGNYGGIVWDKNIGEKYVNDSLIRSDMAGINVSEARLKTGFFNVSIPFCFARSMESIIAIGRSEEMSDWSIGGNYDRPIARRIAEERGIPREAFGLRKRAIIDRYAEPRNSILADDFRSFMKLQRGSALPPFFFLKWRYFLSSTVGRRIKLLTVASRSYNDLSYWMWFWAASRCIDCYKKMIGNSKRYGD</sequence>
<accession>A0A1I4T0D6</accession>
<reference evidence="2" key="1">
    <citation type="submission" date="2016-10" db="EMBL/GenBank/DDBJ databases">
        <authorList>
            <person name="Varghese N."/>
            <person name="Submissions S."/>
        </authorList>
    </citation>
    <scope>NUCLEOTIDE SEQUENCE [LARGE SCALE GENOMIC DNA]</scope>
    <source>
        <strain evidence="2">CGMCC 1.6775</strain>
    </source>
</reference>
<gene>
    <name evidence="1" type="ORF">SAMN04487961_0933</name>
</gene>
<dbReference type="EMBL" id="FOUR01000002">
    <property type="protein sequence ID" value="SFM70077.1"/>
    <property type="molecule type" value="Genomic_DNA"/>
</dbReference>
<evidence type="ECO:0000313" key="1">
    <source>
        <dbReference type="EMBL" id="SFM70077.1"/>
    </source>
</evidence>
<dbReference type="AlphaFoldDB" id="A0A1I4T0D6"/>
<evidence type="ECO:0008006" key="3">
    <source>
        <dbReference type="Google" id="ProtNLM"/>
    </source>
</evidence>
<dbReference type="OrthoDB" id="3010184at2"/>
<dbReference type="SUPFAM" id="SSF52402">
    <property type="entry name" value="Adenine nucleotide alpha hydrolases-like"/>
    <property type="match status" value="1"/>
</dbReference>
<proteinExistence type="predicted"/>